<comment type="caution">
    <text evidence="11">The sequence shown here is derived from an EMBL/GenBank/DDBJ whole genome shotgun (WGS) entry which is preliminary data.</text>
</comment>
<feature type="domain" description="Tripartite ATP-independent periplasmic transporters DctQ component" evidence="10">
    <location>
        <begin position="22"/>
        <end position="153"/>
    </location>
</feature>
<feature type="transmembrane region" description="Helical" evidence="9">
    <location>
        <begin position="87"/>
        <end position="109"/>
    </location>
</feature>
<evidence type="ECO:0000256" key="4">
    <source>
        <dbReference type="ARBA" id="ARBA00022519"/>
    </source>
</evidence>
<proteinExistence type="inferred from homology"/>
<evidence type="ECO:0000256" key="2">
    <source>
        <dbReference type="ARBA" id="ARBA00022448"/>
    </source>
</evidence>
<dbReference type="GO" id="GO:0022857">
    <property type="term" value="F:transmembrane transporter activity"/>
    <property type="evidence" value="ECO:0007669"/>
    <property type="project" value="UniProtKB-UniRule"/>
</dbReference>
<dbReference type="PANTHER" id="PTHR35011">
    <property type="entry name" value="2,3-DIKETO-L-GULONATE TRAP TRANSPORTER SMALL PERMEASE PROTEIN YIAM"/>
    <property type="match status" value="1"/>
</dbReference>
<keyword evidence="12" id="KW-1185">Reference proteome</keyword>
<keyword evidence="4 9" id="KW-0997">Cell inner membrane</keyword>
<name>A0A5C8NWG2_9BURK</name>
<evidence type="ECO:0000256" key="1">
    <source>
        <dbReference type="ARBA" id="ARBA00004429"/>
    </source>
</evidence>
<comment type="function">
    <text evidence="9">Part of the tripartite ATP-independent periplasmic (TRAP) transport system.</text>
</comment>
<keyword evidence="3" id="KW-1003">Cell membrane</keyword>
<feature type="transmembrane region" description="Helical" evidence="9">
    <location>
        <begin position="121"/>
        <end position="145"/>
    </location>
</feature>
<comment type="subcellular location">
    <subcellularLocation>
        <location evidence="1 9">Cell inner membrane</location>
        <topology evidence="1 9">Multi-pass membrane protein</topology>
    </subcellularLocation>
</comment>
<dbReference type="EMBL" id="VDUY01000004">
    <property type="protein sequence ID" value="TXL65330.1"/>
    <property type="molecule type" value="Genomic_DNA"/>
</dbReference>
<evidence type="ECO:0000256" key="8">
    <source>
        <dbReference type="ARBA" id="ARBA00038436"/>
    </source>
</evidence>
<dbReference type="OrthoDB" id="26202at2"/>
<dbReference type="GO" id="GO:0005886">
    <property type="term" value="C:plasma membrane"/>
    <property type="evidence" value="ECO:0007669"/>
    <property type="project" value="UniProtKB-SubCell"/>
</dbReference>
<evidence type="ECO:0000256" key="5">
    <source>
        <dbReference type="ARBA" id="ARBA00022692"/>
    </source>
</evidence>
<feature type="transmembrane region" description="Helical" evidence="9">
    <location>
        <begin position="12"/>
        <end position="33"/>
    </location>
</feature>
<dbReference type="RefSeq" id="WP_147704525.1">
    <property type="nucleotide sequence ID" value="NZ_VDUY01000004.1"/>
</dbReference>
<dbReference type="Proteomes" id="UP000321548">
    <property type="component" value="Unassembled WGS sequence"/>
</dbReference>
<evidence type="ECO:0000259" key="10">
    <source>
        <dbReference type="Pfam" id="PF04290"/>
    </source>
</evidence>
<evidence type="ECO:0000313" key="12">
    <source>
        <dbReference type="Proteomes" id="UP000321548"/>
    </source>
</evidence>
<dbReference type="PANTHER" id="PTHR35011:SF10">
    <property type="entry name" value="TRAP TRANSPORTER SMALL PERMEASE PROTEIN"/>
    <property type="match status" value="1"/>
</dbReference>
<keyword evidence="6 9" id="KW-1133">Transmembrane helix</keyword>
<accession>A0A5C8NWG2</accession>
<dbReference type="InterPro" id="IPR055348">
    <property type="entry name" value="DctQ"/>
</dbReference>
<dbReference type="Pfam" id="PF04290">
    <property type="entry name" value="DctQ"/>
    <property type="match status" value="1"/>
</dbReference>
<evidence type="ECO:0000313" key="11">
    <source>
        <dbReference type="EMBL" id="TXL65330.1"/>
    </source>
</evidence>
<evidence type="ECO:0000256" key="3">
    <source>
        <dbReference type="ARBA" id="ARBA00022475"/>
    </source>
</evidence>
<protein>
    <recommendedName>
        <fullName evidence="9">TRAP transporter small permease protein</fullName>
    </recommendedName>
</protein>
<keyword evidence="5 9" id="KW-0812">Transmembrane</keyword>
<dbReference type="AlphaFoldDB" id="A0A5C8NWG2"/>
<comment type="similarity">
    <text evidence="8 9">Belongs to the TRAP transporter small permease family.</text>
</comment>
<evidence type="ECO:0000256" key="9">
    <source>
        <dbReference type="RuleBase" id="RU369079"/>
    </source>
</evidence>
<comment type="subunit">
    <text evidence="9">The complex comprises the extracytoplasmic solute receptor protein and the two transmembrane proteins.</text>
</comment>
<dbReference type="GO" id="GO:0015740">
    <property type="term" value="P:C4-dicarboxylate transport"/>
    <property type="evidence" value="ECO:0007669"/>
    <property type="project" value="TreeGrafter"/>
</dbReference>
<reference evidence="11 12" key="1">
    <citation type="submission" date="2019-06" db="EMBL/GenBank/DDBJ databases">
        <title>Quisquiliibacterium sp. nov., isolated from a maize field.</title>
        <authorList>
            <person name="Lin S.-Y."/>
            <person name="Tsai C.-F."/>
            <person name="Young C.-C."/>
        </authorList>
    </citation>
    <scope>NUCLEOTIDE SEQUENCE [LARGE SCALE GENOMIC DNA]</scope>
    <source>
        <strain evidence="11 12">CC-CFT501</strain>
    </source>
</reference>
<organism evidence="11 12">
    <name type="scientific">Zeimonas arvi</name>
    <dbReference type="NCBI Taxonomy" id="2498847"/>
    <lineage>
        <taxon>Bacteria</taxon>
        <taxon>Pseudomonadati</taxon>
        <taxon>Pseudomonadota</taxon>
        <taxon>Betaproteobacteria</taxon>
        <taxon>Burkholderiales</taxon>
        <taxon>Burkholderiaceae</taxon>
        <taxon>Zeimonas</taxon>
    </lineage>
</organism>
<sequence>MALLHKLYRLSGYLSAVSLVLICVLILAQILARSFGTMVPDSDEFAAWAMAASGFFGLPYALHAGAHIRVTAALRFLPEHLRHATEVLASAIALAVAAYLAWYCAAFVLESYTFKEVSPGLLALPMWVPQLSMVFGSALLALAFAERLVCVLRRQGFETGEGASGE</sequence>
<gene>
    <name evidence="11" type="ORF">FHP08_11105</name>
</gene>
<dbReference type="InterPro" id="IPR007387">
    <property type="entry name" value="TRAP_DctQ"/>
</dbReference>
<evidence type="ECO:0000256" key="6">
    <source>
        <dbReference type="ARBA" id="ARBA00022989"/>
    </source>
</evidence>
<feature type="transmembrane region" description="Helical" evidence="9">
    <location>
        <begin position="45"/>
        <end position="66"/>
    </location>
</feature>
<evidence type="ECO:0000256" key="7">
    <source>
        <dbReference type="ARBA" id="ARBA00023136"/>
    </source>
</evidence>
<keyword evidence="7 9" id="KW-0472">Membrane</keyword>
<keyword evidence="2 9" id="KW-0813">Transport</keyword>